<evidence type="ECO:0000313" key="3">
    <source>
        <dbReference type="Proteomes" id="UP000521227"/>
    </source>
</evidence>
<dbReference type="EMBL" id="JACHIJ010000008">
    <property type="protein sequence ID" value="MBB5054718.1"/>
    <property type="molecule type" value="Genomic_DNA"/>
</dbReference>
<evidence type="ECO:0008006" key="4">
    <source>
        <dbReference type="Google" id="ProtNLM"/>
    </source>
</evidence>
<comment type="caution">
    <text evidence="2">The sequence shown here is derived from an EMBL/GenBank/DDBJ whole genome shotgun (WGS) entry which is preliminary data.</text>
</comment>
<reference evidence="2 3" key="1">
    <citation type="submission" date="2020-08" db="EMBL/GenBank/DDBJ databases">
        <title>Genomic Encyclopedia of Type Strains, Phase IV (KMG-IV): sequencing the most valuable type-strain genomes for metagenomic binning, comparative biology and taxonomic classification.</title>
        <authorList>
            <person name="Goeker M."/>
        </authorList>
    </citation>
    <scope>NUCLEOTIDE SEQUENCE [LARGE SCALE GENOMIC DNA]</scope>
    <source>
        <strain evidence="2 3">DSM 17498</strain>
    </source>
</reference>
<dbReference type="InterPro" id="IPR007460">
    <property type="entry name" value="BrnT_toxin"/>
</dbReference>
<accession>A0A840NA89</accession>
<feature type="region of interest" description="Disordered" evidence="1">
    <location>
        <begin position="1"/>
        <end position="25"/>
    </location>
</feature>
<gene>
    <name evidence="2" type="ORF">HNQ36_004725</name>
</gene>
<dbReference type="Proteomes" id="UP000521227">
    <property type="component" value="Unassembled WGS sequence"/>
</dbReference>
<dbReference type="Gene3D" id="3.10.450.530">
    <property type="entry name" value="Ribonuclease toxin, BrnT, of type II toxin-antitoxin system"/>
    <property type="match status" value="1"/>
</dbReference>
<dbReference type="Pfam" id="PF04365">
    <property type="entry name" value="BrnT_toxin"/>
    <property type="match status" value="1"/>
</dbReference>
<dbReference type="RefSeq" id="WP_184089432.1">
    <property type="nucleotide sequence ID" value="NZ_JACHIJ010000008.1"/>
</dbReference>
<evidence type="ECO:0000256" key="1">
    <source>
        <dbReference type="SAM" id="MobiDB-lite"/>
    </source>
</evidence>
<dbReference type="InterPro" id="IPR038573">
    <property type="entry name" value="BrnT_sf"/>
</dbReference>
<sequence length="99" mass="11731">MIDFDRIEGFEWDDGNRRKNADKHDVSSAEAESIFFNDPLIVVEDEKHSENEPRLNALGRTIENRLLHITFTLRQDGTRIRVISARDMNRKERKIYEQT</sequence>
<protein>
    <recommendedName>
        <fullName evidence="4">BrnT family toxin</fullName>
    </recommendedName>
</protein>
<evidence type="ECO:0000313" key="2">
    <source>
        <dbReference type="EMBL" id="MBB5054718.1"/>
    </source>
</evidence>
<organism evidence="2 3">
    <name type="scientific">Afipia massiliensis</name>
    <dbReference type="NCBI Taxonomy" id="211460"/>
    <lineage>
        <taxon>Bacteria</taxon>
        <taxon>Pseudomonadati</taxon>
        <taxon>Pseudomonadota</taxon>
        <taxon>Alphaproteobacteria</taxon>
        <taxon>Hyphomicrobiales</taxon>
        <taxon>Nitrobacteraceae</taxon>
        <taxon>Afipia</taxon>
    </lineage>
</organism>
<proteinExistence type="predicted"/>
<dbReference type="AlphaFoldDB" id="A0A840NA89"/>
<name>A0A840NA89_9BRAD</name>